<dbReference type="EMBL" id="JBAFUR010000001">
    <property type="protein sequence ID" value="MFG1250633.1"/>
    <property type="molecule type" value="Genomic_DNA"/>
</dbReference>
<dbReference type="Proteomes" id="UP001604043">
    <property type="component" value="Unassembled WGS sequence"/>
</dbReference>
<reference evidence="1 2" key="1">
    <citation type="submission" date="2024-02" db="EMBL/GenBank/DDBJ databases">
        <title>Expansion and revision of Xanthobacter and proposal of Roseixanthobacter gen. nov.</title>
        <authorList>
            <person name="Soltysiak M.P.M."/>
            <person name="Jalihal A."/>
            <person name="Ory A."/>
            <person name="Chrisophersen C."/>
            <person name="Lee A.D."/>
            <person name="Boulton J."/>
            <person name="Springer M."/>
        </authorList>
    </citation>
    <scope>NUCLEOTIDE SEQUENCE [LARGE SCALE GENOMIC DNA]</scope>
    <source>
        <strain evidence="1 2">CB5</strain>
    </source>
</reference>
<name>A0ABW6ZBQ8_9HYPH</name>
<evidence type="ECO:0000313" key="2">
    <source>
        <dbReference type="Proteomes" id="UP001604043"/>
    </source>
</evidence>
<proteinExistence type="predicted"/>
<organism evidence="1 2">
    <name type="scientific">Xanthobacter aminoxidans</name>
    <dbReference type="NCBI Taxonomy" id="186280"/>
    <lineage>
        <taxon>Bacteria</taxon>
        <taxon>Pseudomonadati</taxon>
        <taxon>Pseudomonadota</taxon>
        <taxon>Alphaproteobacteria</taxon>
        <taxon>Hyphomicrobiales</taxon>
        <taxon>Xanthobacteraceae</taxon>
        <taxon>Xanthobacter</taxon>
    </lineage>
</organism>
<evidence type="ECO:0000313" key="1">
    <source>
        <dbReference type="EMBL" id="MFG1250633.1"/>
    </source>
</evidence>
<dbReference type="RefSeq" id="WP_394006989.1">
    <property type="nucleotide sequence ID" value="NZ_JBAFUR010000001.1"/>
</dbReference>
<gene>
    <name evidence="1" type="ORF">V5F30_00345</name>
</gene>
<keyword evidence="2" id="KW-1185">Reference proteome</keyword>
<sequence length="130" mass="14984">MAEKEATERRVYVLPVELVERIRQFQKDNLIASEVEAVRRLLDTALHMRDDVHTILKKMSGRFETEKDIRIISRDILAAHPLVEHIKISNNAIEFTLKDGMRGRFNNSGKLMTAVPGGRWADDLDDEIPF</sequence>
<protein>
    <submittedName>
        <fullName evidence="1">Uncharacterized protein</fullName>
    </submittedName>
</protein>
<accession>A0ABW6ZBQ8</accession>
<comment type="caution">
    <text evidence="1">The sequence shown here is derived from an EMBL/GenBank/DDBJ whole genome shotgun (WGS) entry which is preliminary data.</text>
</comment>